<comment type="caution">
    <text evidence="1">The sequence shown here is derived from an EMBL/GenBank/DDBJ whole genome shotgun (WGS) entry which is preliminary data.</text>
</comment>
<proteinExistence type="predicted"/>
<organism evidence="1 2">
    <name type="scientific">Zarea fungicola</name>
    <dbReference type="NCBI Taxonomy" id="93591"/>
    <lineage>
        <taxon>Eukaryota</taxon>
        <taxon>Fungi</taxon>
        <taxon>Dikarya</taxon>
        <taxon>Ascomycota</taxon>
        <taxon>Pezizomycotina</taxon>
        <taxon>Sordariomycetes</taxon>
        <taxon>Hypocreomycetidae</taxon>
        <taxon>Hypocreales</taxon>
        <taxon>Cordycipitaceae</taxon>
        <taxon>Zarea</taxon>
    </lineage>
</organism>
<evidence type="ECO:0000313" key="1">
    <source>
        <dbReference type="EMBL" id="KAJ2977784.1"/>
    </source>
</evidence>
<dbReference type="EMBL" id="JANJQO010000438">
    <property type="protein sequence ID" value="KAJ2977784.1"/>
    <property type="molecule type" value="Genomic_DNA"/>
</dbReference>
<name>A0ACC1NH97_9HYPO</name>
<gene>
    <name evidence="1" type="ORF">NQ176_g4177</name>
</gene>
<evidence type="ECO:0000313" key="2">
    <source>
        <dbReference type="Proteomes" id="UP001143910"/>
    </source>
</evidence>
<dbReference type="Proteomes" id="UP001143910">
    <property type="component" value="Unassembled WGS sequence"/>
</dbReference>
<protein>
    <submittedName>
        <fullName evidence="1">Uncharacterized protein</fullName>
    </submittedName>
</protein>
<reference evidence="1" key="1">
    <citation type="submission" date="2022-08" db="EMBL/GenBank/DDBJ databases">
        <title>Genome Sequence of Lecanicillium fungicola.</title>
        <authorList>
            <person name="Buettner E."/>
        </authorList>
    </citation>
    <scope>NUCLEOTIDE SEQUENCE</scope>
    <source>
        <strain evidence="1">Babe33</strain>
    </source>
</reference>
<sequence length="201" mass="22151">MARFTSWLLAAAVTSAASATPAPTTEQDLQHRSPDFENALYPPEGSPEGLYIGSDDLKSWTYFHPSNISLAEPLFEAGTQETTSEKEKEKRGKYTGPLCNQVKVASGSKKKAQDYFASKFTNPFGTRFYGQWIYYVEEGVVAYACNYYGKGSWSDYLYGSDYQTDMRSVDGKCGVGWAGWRNPFDTEGPVAGLANLAADAF</sequence>
<keyword evidence="2" id="KW-1185">Reference proteome</keyword>
<accession>A0ACC1NH97</accession>